<keyword evidence="1" id="KW-0479">Metal-binding</keyword>
<feature type="region of interest" description="Disordered" evidence="2">
    <location>
        <begin position="107"/>
        <end position="133"/>
    </location>
</feature>
<evidence type="ECO:0000256" key="2">
    <source>
        <dbReference type="SAM" id="MobiDB-lite"/>
    </source>
</evidence>
<evidence type="ECO:0000313" key="4">
    <source>
        <dbReference type="EMBL" id="EJW03490.1"/>
    </source>
</evidence>
<reference evidence="4 5" key="1">
    <citation type="submission" date="2011-08" db="EMBL/GenBank/DDBJ databases">
        <authorList>
            <person name="Liu Z.J."/>
            <person name="Shi F.L."/>
            <person name="Lu J.Q."/>
            <person name="Li M."/>
            <person name="Wang Z.L."/>
        </authorList>
    </citation>
    <scope>NUCLEOTIDE SEQUENCE [LARGE SCALE GENOMIC DNA]</scope>
    <source>
        <strain evidence="4 5">USNM 41457</strain>
    </source>
</reference>
<dbReference type="HOGENOM" id="CLU_1906705_0_0_1"/>
<reference evidence="5" key="2">
    <citation type="submission" date="2015-07" db="EMBL/GenBank/DDBJ databases">
        <title>Contrasting host-pathogen interactions and genome evolution in two generalist and specialist microsporidian pathogens of mosquitoes.</title>
        <authorList>
            <consortium name="The Broad Institute Genomics Platform"/>
            <consortium name="The Broad Institute Genome Sequencing Center for Infectious Disease"/>
            <person name="Cuomo C.A."/>
            <person name="Sanscrainte N.D."/>
            <person name="Goldberg J.M."/>
            <person name="Heiman D."/>
            <person name="Young S."/>
            <person name="Zeng Q."/>
            <person name="Becnel J.J."/>
            <person name="Birren B.W."/>
        </authorList>
    </citation>
    <scope>NUCLEOTIDE SEQUENCE [LARGE SCALE GENOMIC DNA]</scope>
    <source>
        <strain evidence="5">USNM 41457</strain>
    </source>
</reference>
<name>J9DLM5_EDHAE</name>
<keyword evidence="1" id="KW-0863">Zinc-finger</keyword>
<evidence type="ECO:0000259" key="3">
    <source>
        <dbReference type="PROSITE" id="PS50157"/>
    </source>
</evidence>
<accession>J9DLM5</accession>
<dbReference type="EMBL" id="AFBI03000036">
    <property type="protein sequence ID" value="EJW03490.1"/>
    <property type="molecule type" value="Genomic_DNA"/>
</dbReference>
<dbReference type="PROSITE" id="PS00028">
    <property type="entry name" value="ZINC_FINGER_C2H2_1"/>
    <property type="match status" value="1"/>
</dbReference>
<dbReference type="VEuPathDB" id="MicrosporidiaDB:EDEG_02186"/>
<dbReference type="PROSITE" id="PS50157">
    <property type="entry name" value="ZINC_FINGER_C2H2_2"/>
    <property type="match status" value="1"/>
</dbReference>
<organism evidence="4 5">
    <name type="scientific">Edhazardia aedis (strain USNM 41457)</name>
    <name type="common">Microsporidian parasite</name>
    <dbReference type="NCBI Taxonomy" id="1003232"/>
    <lineage>
        <taxon>Eukaryota</taxon>
        <taxon>Fungi</taxon>
        <taxon>Fungi incertae sedis</taxon>
        <taxon>Microsporidia</taxon>
        <taxon>Edhazardia</taxon>
    </lineage>
</organism>
<feature type="domain" description="C2H2-type" evidence="3">
    <location>
        <begin position="88"/>
        <end position="115"/>
    </location>
</feature>
<comment type="caution">
    <text evidence="4">The sequence shown here is derived from an EMBL/GenBank/DDBJ whole genome shotgun (WGS) entry which is preliminary data.</text>
</comment>
<protein>
    <recommendedName>
        <fullName evidence="3">C2H2-type domain-containing protein</fullName>
    </recommendedName>
</protein>
<dbReference type="InterPro" id="IPR013087">
    <property type="entry name" value="Znf_C2H2_type"/>
</dbReference>
<dbReference type="AlphaFoldDB" id="J9DLM5"/>
<dbReference type="InParanoid" id="J9DLM5"/>
<dbReference type="GO" id="GO:0008270">
    <property type="term" value="F:zinc ion binding"/>
    <property type="evidence" value="ECO:0007669"/>
    <property type="project" value="UniProtKB-KW"/>
</dbReference>
<gene>
    <name evidence="4" type="ORF">EDEG_02186</name>
</gene>
<dbReference type="OrthoDB" id="2194328at2759"/>
<dbReference type="OMA" id="HMNMHEK"/>
<keyword evidence="5" id="KW-1185">Reference proteome</keyword>
<dbReference type="Proteomes" id="UP000003163">
    <property type="component" value="Unassembled WGS sequence"/>
</dbReference>
<feature type="compositionally biased region" description="Basic and acidic residues" evidence="2">
    <location>
        <begin position="112"/>
        <end position="127"/>
    </location>
</feature>
<keyword evidence="1" id="KW-0862">Zinc</keyword>
<evidence type="ECO:0000313" key="5">
    <source>
        <dbReference type="Proteomes" id="UP000003163"/>
    </source>
</evidence>
<evidence type="ECO:0000256" key="1">
    <source>
        <dbReference type="PROSITE-ProRule" id="PRU00042"/>
    </source>
</evidence>
<proteinExistence type="predicted"/>
<sequence>MEMNSELDKSETNQNYDAEPSIKKRGVELGAVLRNQSLALKEFINVVPRKFHLKTIEIPTIGGEPIKLKTWASTEPRHLKKNEKKTEIVCLVCGRVFDEKRKLLNHARYHKPKDNGKRKDDDEKDLTQSEGDN</sequence>